<feature type="signal peptide" evidence="2">
    <location>
        <begin position="1"/>
        <end position="18"/>
    </location>
</feature>
<name>A0A1G9N165_9PSED</name>
<evidence type="ECO:0000313" key="4">
    <source>
        <dbReference type="Proteomes" id="UP000198706"/>
    </source>
</evidence>
<keyword evidence="4" id="KW-1185">Reference proteome</keyword>
<gene>
    <name evidence="3" type="ORF">SAMN05216186_13116</name>
</gene>
<dbReference type="InterPro" id="IPR039366">
    <property type="entry name" value="Pilotin"/>
</dbReference>
<protein>
    <submittedName>
        <fullName evidence="3">Uncharacterized lipoprotein YbaY</fullName>
    </submittedName>
</protein>
<evidence type="ECO:0000313" key="3">
    <source>
        <dbReference type="EMBL" id="SDL80001.1"/>
    </source>
</evidence>
<dbReference type="EMBL" id="FNFD01000031">
    <property type="protein sequence ID" value="SDL80001.1"/>
    <property type="molecule type" value="Genomic_DNA"/>
</dbReference>
<dbReference type="OrthoDB" id="6912619at2"/>
<keyword evidence="2" id="KW-0732">Signal</keyword>
<dbReference type="PROSITE" id="PS51257">
    <property type="entry name" value="PROKAR_LIPOPROTEIN"/>
    <property type="match status" value="1"/>
</dbReference>
<dbReference type="Proteomes" id="UP000198706">
    <property type="component" value="Unassembled WGS sequence"/>
</dbReference>
<dbReference type="STRING" id="137658.SAMN05216186_13116"/>
<evidence type="ECO:0000256" key="1">
    <source>
        <dbReference type="SAM" id="MobiDB-lite"/>
    </source>
</evidence>
<feature type="chain" id="PRO_5011672977" evidence="2">
    <location>
        <begin position="19"/>
        <end position="154"/>
    </location>
</feature>
<feature type="region of interest" description="Disordered" evidence="1">
    <location>
        <begin position="19"/>
        <end position="57"/>
    </location>
</feature>
<dbReference type="RefSeq" id="WP_084339589.1">
    <property type="nucleotide sequence ID" value="NZ_FNFD01000031.1"/>
</dbReference>
<sequence length="154" mass="16155">MPIRLRLLALTLLLSACASEPDSTPVTPATPPTAAPSVSPAPPVDAPTPLPPHLREISGRVLGAPSGAEVELALLQVDERGRPRKLLASLSRRADGTPLTFALRFNPDAFPGAARVELRGRASHSGRLILRLPPRTIPTPTTQVLGDLSLVPAP</sequence>
<proteinExistence type="predicted"/>
<feature type="compositionally biased region" description="Pro residues" evidence="1">
    <location>
        <begin position="28"/>
        <end position="52"/>
    </location>
</feature>
<reference evidence="3 4" key="1">
    <citation type="submission" date="2016-10" db="EMBL/GenBank/DDBJ databases">
        <authorList>
            <person name="de Groot N.N."/>
        </authorList>
    </citation>
    <scope>NUCLEOTIDE SEQUENCE [LARGE SCALE GENOMIC DNA]</scope>
    <source>
        <strain evidence="3 4">JCM 21544</strain>
    </source>
</reference>
<dbReference type="Pfam" id="PF09619">
    <property type="entry name" value="YscW"/>
    <property type="match status" value="1"/>
</dbReference>
<dbReference type="AlphaFoldDB" id="A0A1G9N165"/>
<keyword evidence="3" id="KW-0449">Lipoprotein</keyword>
<evidence type="ECO:0000256" key="2">
    <source>
        <dbReference type="SAM" id="SignalP"/>
    </source>
</evidence>
<accession>A0A1G9N165</accession>
<organism evidence="3 4">
    <name type="scientific">Pseudomonas indica</name>
    <dbReference type="NCBI Taxonomy" id="137658"/>
    <lineage>
        <taxon>Bacteria</taxon>
        <taxon>Pseudomonadati</taxon>
        <taxon>Pseudomonadota</taxon>
        <taxon>Gammaproteobacteria</taxon>
        <taxon>Pseudomonadales</taxon>
        <taxon>Pseudomonadaceae</taxon>
        <taxon>Pseudomonas</taxon>
    </lineage>
</organism>